<dbReference type="Pfam" id="PF03412">
    <property type="entry name" value="Peptidase_C39"/>
    <property type="match status" value="1"/>
</dbReference>
<dbReference type="GO" id="GO:0005524">
    <property type="term" value="F:ATP binding"/>
    <property type="evidence" value="ECO:0007669"/>
    <property type="project" value="InterPro"/>
</dbReference>
<dbReference type="RefSeq" id="WP_100905286.1">
    <property type="nucleotide sequence ID" value="NZ_CP017766.1"/>
</dbReference>
<accession>A0A2H4VB35</accession>
<protein>
    <recommendedName>
        <fullName evidence="1">Peptidase C39 domain-containing protein</fullName>
    </recommendedName>
</protein>
<name>A0A2H4VB35_9EURY</name>
<dbReference type="AlphaFoldDB" id="A0A2H4VB35"/>
<proteinExistence type="predicted"/>
<dbReference type="Proteomes" id="UP000232806">
    <property type="component" value="Chromosome"/>
</dbReference>
<evidence type="ECO:0000313" key="2">
    <source>
        <dbReference type="EMBL" id="AUB55305.1"/>
    </source>
</evidence>
<evidence type="ECO:0000259" key="1">
    <source>
        <dbReference type="Pfam" id="PF03412"/>
    </source>
</evidence>
<sequence>MWTSSTSYNPKNLGIYSTEGELSKLAGTDETGTSLYGLKIAAQSKGLTAIAAFLTIEQLQPNYLIVLNIGGTNHLKLFAI</sequence>
<dbReference type="OrthoDB" id="80706at2157"/>
<dbReference type="GeneID" id="35123346"/>
<feature type="domain" description="Peptidase C39" evidence="1">
    <location>
        <begin position="12"/>
        <end position="62"/>
    </location>
</feature>
<reference evidence="2 3" key="1">
    <citation type="submission" date="2016-10" db="EMBL/GenBank/DDBJ databases">
        <title>Comparative genomics between deep and shallow subseafloor isolates.</title>
        <authorList>
            <person name="Ishii S."/>
            <person name="Miller J.R."/>
            <person name="Sutton G."/>
            <person name="Suzuki S."/>
            <person name="Methe B."/>
            <person name="Inagaki F."/>
            <person name="Imachi H."/>
        </authorList>
    </citation>
    <scope>NUCLEOTIDE SEQUENCE [LARGE SCALE GENOMIC DNA]</scope>
    <source>
        <strain evidence="2 3">MO-MB1</strain>
    </source>
</reference>
<dbReference type="EMBL" id="CP017766">
    <property type="protein sequence ID" value="AUB55305.1"/>
    <property type="molecule type" value="Genomic_DNA"/>
</dbReference>
<dbReference type="GO" id="GO:0006508">
    <property type="term" value="P:proteolysis"/>
    <property type="evidence" value="ECO:0007669"/>
    <property type="project" value="InterPro"/>
</dbReference>
<dbReference type="InterPro" id="IPR005074">
    <property type="entry name" value="Peptidase_C39"/>
</dbReference>
<gene>
    <name evidence="2" type="ORF">BK007_04255</name>
</gene>
<dbReference type="Gene3D" id="3.90.70.10">
    <property type="entry name" value="Cysteine proteinases"/>
    <property type="match status" value="1"/>
</dbReference>
<dbReference type="GO" id="GO:0008233">
    <property type="term" value="F:peptidase activity"/>
    <property type="evidence" value="ECO:0007669"/>
    <property type="project" value="InterPro"/>
</dbReference>
<organism evidence="2 3">
    <name type="scientific">Methanobacterium subterraneum</name>
    <dbReference type="NCBI Taxonomy" id="59277"/>
    <lineage>
        <taxon>Archaea</taxon>
        <taxon>Methanobacteriati</taxon>
        <taxon>Methanobacteriota</taxon>
        <taxon>Methanomada group</taxon>
        <taxon>Methanobacteria</taxon>
        <taxon>Methanobacteriales</taxon>
        <taxon>Methanobacteriaceae</taxon>
        <taxon>Methanobacterium</taxon>
    </lineage>
</organism>
<evidence type="ECO:0000313" key="3">
    <source>
        <dbReference type="Proteomes" id="UP000232806"/>
    </source>
</evidence>
<dbReference type="GO" id="GO:0016020">
    <property type="term" value="C:membrane"/>
    <property type="evidence" value="ECO:0007669"/>
    <property type="project" value="InterPro"/>
</dbReference>